<dbReference type="GO" id="GO:0016020">
    <property type="term" value="C:membrane"/>
    <property type="evidence" value="ECO:0007669"/>
    <property type="project" value="GOC"/>
</dbReference>
<comment type="catalytic activity">
    <reaction evidence="10">
        <text>a 1,2-diacyl-sn-glycero-3-phospho-[alpha-D-mannopyranosyl-(1&lt;-&gt;6)-D-myo-inositol] + GDP-alpha-D-mannose = a 2,6-O-bis(alpha-D-mannopyranosyl)-1-phosphatidyl-1D-myo-inositol + GDP + H(+)</text>
        <dbReference type="Rhea" id="RHEA:52440"/>
        <dbReference type="ChEBI" id="CHEBI:15378"/>
        <dbReference type="ChEBI" id="CHEBI:57527"/>
        <dbReference type="ChEBI" id="CHEBI:58189"/>
        <dbReference type="ChEBI" id="CHEBI:87673"/>
        <dbReference type="ChEBI" id="CHEBI:136624"/>
        <dbReference type="EC" id="2.4.1.346"/>
    </reaction>
</comment>
<dbReference type="RefSeq" id="WP_069420063.1">
    <property type="nucleotide sequence ID" value="NZ_CBCRZH010000101.1"/>
</dbReference>
<dbReference type="AlphaFoldDB" id="A0A1E3SE80"/>
<evidence type="ECO:0000256" key="15">
    <source>
        <dbReference type="ARBA" id="ARBA00076875"/>
    </source>
</evidence>
<evidence type="ECO:0000256" key="7">
    <source>
        <dbReference type="ARBA" id="ARBA00023209"/>
    </source>
</evidence>
<dbReference type="GO" id="GO:0043750">
    <property type="term" value="F:phosphatidylinositol alpha-mannosyltransferase activity"/>
    <property type="evidence" value="ECO:0007669"/>
    <property type="project" value="UniProtKB-ARBA"/>
</dbReference>
<dbReference type="PANTHER" id="PTHR45947">
    <property type="entry name" value="SULFOQUINOVOSYL TRANSFERASE SQD2"/>
    <property type="match status" value="1"/>
</dbReference>
<keyword evidence="6" id="KW-0443">Lipid metabolism</keyword>
<evidence type="ECO:0000256" key="5">
    <source>
        <dbReference type="ARBA" id="ARBA00022679"/>
    </source>
</evidence>
<evidence type="ECO:0000256" key="6">
    <source>
        <dbReference type="ARBA" id="ARBA00023098"/>
    </source>
</evidence>
<evidence type="ECO:0000256" key="8">
    <source>
        <dbReference type="ARBA" id="ARBA00023264"/>
    </source>
</evidence>
<dbReference type="SUPFAM" id="SSF53756">
    <property type="entry name" value="UDP-Glycosyltransferase/glycogen phosphorylase"/>
    <property type="match status" value="1"/>
</dbReference>
<dbReference type="STRING" id="28445.BHQ20_15650"/>
<comment type="caution">
    <text evidence="20">The sequence shown here is derived from an EMBL/GenBank/DDBJ whole genome shotgun (WGS) entry which is preliminary data.</text>
</comment>
<keyword evidence="8" id="KW-1208">Phospholipid metabolism</keyword>
<keyword evidence="3" id="KW-0444">Lipid biosynthesis</keyword>
<accession>A0A1E3SE80</accession>
<gene>
    <name evidence="20" type="ORF">BST27_26180</name>
</gene>
<keyword evidence="7" id="KW-0594">Phospholipid biosynthesis</keyword>
<reference evidence="20 21" key="1">
    <citation type="submission" date="2017-02" db="EMBL/GenBank/DDBJ databases">
        <title>The new phylogeny of genus Mycobacterium.</title>
        <authorList>
            <person name="Tortoli E."/>
            <person name="Trovato A."/>
            <person name="Cirillo D.M."/>
        </authorList>
    </citation>
    <scope>NUCLEOTIDE SEQUENCE [LARGE SCALE GENOMIC DNA]</scope>
    <source>
        <strain evidence="20 21">DSM 44049</strain>
    </source>
</reference>
<dbReference type="Pfam" id="PF13439">
    <property type="entry name" value="Glyco_transf_4"/>
    <property type="match status" value="1"/>
</dbReference>
<evidence type="ECO:0000256" key="11">
    <source>
        <dbReference type="ARBA" id="ARBA00060651"/>
    </source>
</evidence>
<evidence type="ECO:0000259" key="18">
    <source>
        <dbReference type="Pfam" id="PF00534"/>
    </source>
</evidence>
<feature type="domain" description="Glycosyltransferase subfamily 4-like N-terminal" evidence="19">
    <location>
        <begin position="16"/>
        <end position="177"/>
    </location>
</feature>
<dbReference type="FunFam" id="3.40.50.2000:FF:000069">
    <property type="entry name" value="Alpha-(1-6)-phosphatidylinositol monomannoside mannosyltransferase"/>
    <property type="match status" value="1"/>
</dbReference>
<dbReference type="GO" id="GO:0033164">
    <property type="term" value="F:initiation-specific glycolipid 1,6-alpha-mannosyltransferase activity"/>
    <property type="evidence" value="ECO:0007669"/>
    <property type="project" value="UniProtKB-ARBA"/>
</dbReference>
<evidence type="ECO:0000256" key="2">
    <source>
        <dbReference type="ARBA" id="ARBA00009481"/>
    </source>
</evidence>
<dbReference type="InterPro" id="IPR001296">
    <property type="entry name" value="Glyco_trans_1"/>
</dbReference>
<sequence length="380" mass="40927">MSRVLLVSNDFPPRRGGIQSYLGEFVSRLVDAGSHTVTVYAPRWKGADEFDRDAREAGYHVVRHPTTLMLPVPTVDARMRRLIAEHDIDTVWFGAAAPLALLAPRARQAGATRVLASTHGHEVGWSMLPVARSVLRRIGDSTDVVTFVSRYTRSRFAPAFGPKAALEYLPPGVDSDRFRPDPAARAELRKRYGLGERPTVVCLSRLVPRKGQDVLIKALPSIRRRVDGAALVIVGGGPYLDTLRKLAQDCGVTEHVTFTGGVPGDELPAHHALADVFAMPCRTRGSGMDVEGLGIVYLEASATGVPVIAGKSGGAPEAVQHNKTGLVVDGTSVDQVADAVIELLTDRDRAAAMGAAGRAWVTAEWRWDGLTARLAELLRA</sequence>
<dbReference type="InterPro" id="IPR050194">
    <property type="entry name" value="Glycosyltransferase_grp1"/>
</dbReference>
<dbReference type="FunFam" id="3.40.50.2000:FF:000115">
    <property type="entry name" value="Alpha-(1-6)-phosphatidylinositol monomannoside mannosyltransferase"/>
    <property type="match status" value="1"/>
</dbReference>
<dbReference type="EC" id="2.4.1.346" evidence="12"/>
<name>A0A1E3SE80_MYCIE</name>
<dbReference type="Pfam" id="PF00534">
    <property type="entry name" value="Glycos_transf_1"/>
    <property type="match status" value="1"/>
</dbReference>
<evidence type="ECO:0000313" key="20">
    <source>
        <dbReference type="EMBL" id="ORA95986.1"/>
    </source>
</evidence>
<dbReference type="InterPro" id="IPR028098">
    <property type="entry name" value="Glyco_trans_4-like_N"/>
</dbReference>
<dbReference type="EMBL" id="MVHT01000105">
    <property type="protein sequence ID" value="ORA95986.1"/>
    <property type="molecule type" value="Genomic_DNA"/>
</dbReference>
<protein>
    <recommendedName>
        <fullName evidence="13">GDP-mannose-dependent alpha-(1-6)-phosphatidylinositol monomannoside mannosyltransferase</fullName>
        <ecNumber evidence="12">2.4.1.346</ecNumber>
    </recommendedName>
    <alternativeName>
        <fullName evidence="14">Alpha-D-mannose-alpha-(1-6)-phosphatidylmyo-inositol-mannosyltransferase</fullName>
    </alternativeName>
    <alternativeName>
        <fullName evidence="17">Alpha-mannosyltransferase</fullName>
    </alternativeName>
    <alternativeName>
        <fullName evidence="16">Guanosine diphosphomannose-phosphatidyl-inositol alpha-mannosyltransferase</fullName>
    </alternativeName>
    <alternativeName>
        <fullName evidence="15">Phosphatidylinositol alpha-mannosyltransferase</fullName>
    </alternativeName>
</protein>
<evidence type="ECO:0000256" key="14">
    <source>
        <dbReference type="ARBA" id="ARBA00075163"/>
    </source>
</evidence>
<dbReference type="Gene3D" id="3.40.50.2000">
    <property type="entry name" value="Glycogen Phosphorylase B"/>
    <property type="match status" value="2"/>
</dbReference>
<keyword evidence="5 20" id="KW-0808">Transferase</keyword>
<comment type="similarity">
    <text evidence="2">Belongs to the glycosyltransferase group 1 family. Glycosyltransferase 4 subfamily.</text>
</comment>
<dbReference type="PANTHER" id="PTHR45947:SF3">
    <property type="entry name" value="SULFOQUINOVOSYL TRANSFERASE SQD2"/>
    <property type="match status" value="1"/>
</dbReference>
<evidence type="ECO:0000313" key="21">
    <source>
        <dbReference type="Proteomes" id="UP000192739"/>
    </source>
</evidence>
<evidence type="ECO:0000256" key="13">
    <source>
        <dbReference type="ARBA" id="ARBA00068536"/>
    </source>
</evidence>
<dbReference type="CDD" id="cd03801">
    <property type="entry name" value="GT4_PimA-like"/>
    <property type="match status" value="1"/>
</dbReference>
<feature type="domain" description="Glycosyl transferase family 1" evidence="18">
    <location>
        <begin position="186"/>
        <end position="360"/>
    </location>
</feature>
<evidence type="ECO:0000256" key="10">
    <source>
        <dbReference type="ARBA" id="ARBA00052876"/>
    </source>
</evidence>
<evidence type="ECO:0000256" key="3">
    <source>
        <dbReference type="ARBA" id="ARBA00022516"/>
    </source>
</evidence>
<evidence type="ECO:0000256" key="9">
    <source>
        <dbReference type="ARBA" id="ARBA00051960"/>
    </source>
</evidence>
<comment type="pathway">
    <text evidence="1">Lipid metabolism.</text>
</comment>
<proteinExistence type="inferred from homology"/>
<evidence type="ECO:0000256" key="1">
    <source>
        <dbReference type="ARBA" id="ARBA00005189"/>
    </source>
</evidence>
<keyword evidence="21" id="KW-1185">Reference proteome</keyword>
<keyword evidence="4 20" id="KW-0328">Glycosyltransferase</keyword>
<comment type="catalytic activity">
    <reaction evidence="9">
        <text>a 1,2-diacyl-sn-glycero-3-phospho-[alpha-D-6-acyl-mannopyranosyl-(1&lt;-&gt;6)-D-myo-inositol] + GDP-alpha-D-mannose = a 2-O-(alpha-D-mannosyl)-6-O-(6-O-acyl-alpha-D-mannosyl)-1-phosphatidyl-1D-myo-inositol + GDP + H(+)</text>
        <dbReference type="Rhea" id="RHEA:52444"/>
        <dbReference type="ChEBI" id="CHEBI:15378"/>
        <dbReference type="ChEBI" id="CHEBI:57527"/>
        <dbReference type="ChEBI" id="CHEBI:58189"/>
        <dbReference type="ChEBI" id="CHEBI:88053"/>
        <dbReference type="ChEBI" id="CHEBI:136625"/>
        <dbReference type="EC" id="2.4.1.346"/>
    </reaction>
</comment>
<comment type="pathway">
    <text evidence="11">Phospholipid metabolism; phosphatidylinositol metabolism.</text>
</comment>
<dbReference type="GO" id="GO:0009247">
    <property type="term" value="P:glycolipid biosynthetic process"/>
    <property type="evidence" value="ECO:0007669"/>
    <property type="project" value="UniProtKB-ARBA"/>
</dbReference>
<evidence type="ECO:0000256" key="16">
    <source>
        <dbReference type="ARBA" id="ARBA00077842"/>
    </source>
</evidence>
<evidence type="ECO:0000256" key="12">
    <source>
        <dbReference type="ARBA" id="ARBA00066957"/>
    </source>
</evidence>
<organism evidence="20 21">
    <name type="scientific">Mycobacterium intermedium</name>
    <dbReference type="NCBI Taxonomy" id="28445"/>
    <lineage>
        <taxon>Bacteria</taxon>
        <taxon>Bacillati</taxon>
        <taxon>Actinomycetota</taxon>
        <taxon>Actinomycetes</taxon>
        <taxon>Mycobacteriales</taxon>
        <taxon>Mycobacteriaceae</taxon>
        <taxon>Mycobacterium</taxon>
        <taxon>Mycobacterium simiae complex</taxon>
    </lineage>
</organism>
<evidence type="ECO:0000256" key="17">
    <source>
        <dbReference type="ARBA" id="ARBA00079381"/>
    </source>
</evidence>
<evidence type="ECO:0000259" key="19">
    <source>
        <dbReference type="Pfam" id="PF13439"/>
    </source>
</evidence>
<evidence type="ECO:0000256" key="4">
    <source>
        <dbReference type="ARBA" id="ARBA00022676"/>
    </source>
</evidence>
<dbReference type="GO" id="GO:0008654">
    <property type="term" value="P:phospholipid biosynthetic process"/>
    <property type="evidence" value="ECO:0007669"/>
    <property type="project" value="UniProtKB-KW"/>
</dbReference>
<dbReference type="OrthoDB" id="9808602at2"/>
<dbReference type="Proteomes" id="UP000192739">
    <property type="component" value="Unassembled WGS sequence"/>
</dbReference>